<evidence type="ECO:0000256" key="2">
    <source>
        <dbReference type="SAM" id="SignalP"/>
    </source>
</evidence>
<evidence type="ECO:0000313" key="3">
    <source>
        <dbReference type="EMBL" id="JAB84819.1"/>
    </source>
</evidence>
<proteinExistence type="evidence at transcript level"/>
<sequence length="99" mass="11120">FFFLNYFMFQILSEKVLLATALNLNEKSSQLKPTNTLALPTDRETRSNGPVTENQLQSGLSSTRDLSRKVLVALVSCTYQLQNFVSAAINYIENAKEIT</sequence>
<organism evidence="3">
    <name type="scientific">Ceratitis capitata</name>
    <name type="common">Mediterranean fruit fly</name>
    <name type="synonym">Tephritis capitata</name>
    <dbReference type="NCBI Taxonomy" id="7213"/>
    <lineage>
        <taxon>Eukaryota</taxon>
        <taxon>Metazoa</taxon>
        <taxon>Ecdysozoa</taxon>
        <taxon>Arthropoda</taxon>
        <taxon>Hexapoda</taxon>
        <taxon>Insecta</taxon>
        <taxon>Pterygota</taxon>
        <taxon>Neoptera</taxon>
        <taxon>Endopterygota</taxon>
        <taxon>Diptera</taxon>
        <taxon>Brachycera</taxon>
        <taxon>Muscomorpha</taxon>
        <taxon>Tephritoidea</taxon>
        <taxon>Tephritidae</taxon>
        <taxon>Ceratitis</taxon>
        <taxon>Ceratitis</taxon>
    </lineage>
</organism>
<dbReference type="AlphaFoldDB" id="W8B4U3"/>
<accession>W8B4U3</accession>
<protein>
    <submittedName>
        <fullName evidence="3">Uncharacterized protein</fullName>
    </submittedName>
</protein>
<feature type="compositionally biased region" description="Polar residues" evidence="1">
    <location>
        <begin position="47"/>
        <end position="60"/>
    </location>
</feature>
<reference evidence="3" key="2">
    <citation type="journal article" date="2014" name="BMC Genomics">
        <title>A genomic perspective to assessing quality of mass-reared SIT flies used in Mediterranean fruit fly (Ceratitis capitata) eradication in California.</title>
        <authorList>
            <person name="Calla B."/>
            <person name="Hall B."/>
            <person name="Hou S."/>
            <person name="Geib S.M."/>
        </authorList>
    </citation>
    <scope>NUCLEOTIDE SEQUENCE</scope>
</reference>
<dbReference type="EMBL" id="GAMC01021736">
    <property type="protein sequence ID" value="JAB84819.1"/>
    <property type="molecule type" value="mRNA"/>
</dbReference>
<keyword evidence="2" id="KW-0732">Signal</keyword>
<feature type="region of interest" description="Disordered" evidence="1">
    <location>
        <begin position="33"/>
        <end position="60"/>
    </location>
</feature>
<reference evidence="3" key="1">
    <citation type="submission" date="2013-07" db="EMBL/GenBank/DDBJ databases">
        <authorList>
            <person name="Geib S."/>
        </authorList>
    </citation>
    <scope>NUCLEOTIDE SEQUENCE</scope>
</reference>
<name>W8B4U3_CERCA</name>
<feature type="signal peptide" evidence="2">
    <location>
        <begin position="1"/>
        <end position="21"/>
    </location>
</feature>
<evidence type="ECO:0000256" key="1">
    <source>
        <dbReference type="SAM" id="MobiDB-lite"/>
    </source>
</evidence>
<feature type="non-terminal residue" evidence="3">
    <location>
        <position position="1"/>
    </location>
</feature>
<feature type="chain" id="PRO_5004906062" evidence="2">
    <location>
        <begin position="22"/>
        <end position="99"/>
    </location>
</feature>